<keyword evidence="4" id="KW-0732">Signal</keyword>
<dbReference type="GO" id="GO:0007189">
    <property type="term" value="P:adenylate cyclase-activating G protein-coupled receptor signaling pathway"/>
    <property type="evidence" value="ECO:0007669"/>
    <property type="project" value="TreeGrafter"/>
</dbReference>
<dbReference type="FunFam" id="2.60.120.740:FF:000001">
    <property type="entry name" value="Adhesion G protein-coupled receptor L2"/>
    <property type="match status" value="1"/>
</dbReference>
<keyword evidence="5 9" id="KW-1133">Transmembrane helix</keyword>
<feature type="transmembrane region" description="Helical" evidence="9">
    <location>
        <begin position="520"/>
        <end position="547"/>
    </location>
</feature>
<dbReference type="PANTHER" id="PTHR12011">
    <property type="entry name" value="ADHESION G-PROTEIN COUPLED RECEPTOR"/>
    <property type="match status" value="1"/>
</dbReference>
<dbReference type="InterPro" id="IPR017983">
    <property type="entry name" value="GPCR_2_secretin-like_CS"/>
</dbReference>
<dbReference type="Pfam" id="PF01825">
    <property type="entry name" value="GPS"/>
    <property type="match status" value="1"/>
</dbReference>
<dbReference type="InterPro" id="IPR048072">
    <property type="entry name" value="7tmB2_latrophilin-like"/>
</dbReference>
<dbReference type="FunFam" id="1.20.1070.10:FF:000200">
    <property type="entry name" value="Adhesion G protein-coupled receptor L3"/>
    <property type="match status" value="1"/>
</dbReference>
<dbReference type="InterPro" id="IPR000832">
    <property type="entry name" value="GPCR_2_secretin-like"/>
</dbReference>
<evidence type="ECO:0000256" key="6">
    <source>
        <dbReference type="ARBA" id="ARBA00023136"/>
    </source>
</evidence>
<proteinExistence type="predicted"/>
<dbReference type="InterPro" id="IPR043159">
    <property type="entry name" value="Lectin_gal-bd_sf"/>
</dbReference>
<evidence type="ECO:0000313" key="14">
    <source>
        <dbReference type="Proteomes" id="UP001186944"/>
    </source>
</evidence>
<feature type="region of interest" description="Disordered" evidence="8">
    <location>
        <begin position="852"/>
        <end position="904"/>
    </location>
</feature>
<dbReference type="GO" id="GO:0005886">
    <property type="term" value="C:plasma membrane"/>
    <property type="evidence" value="ECO:0007669"/>
    <property type="project" value="UniProtKB-SubCell"/>
</dbReference>
<evidence type="ECO:0000256" key="5">
    <source>
        <dbReference type="ARBA" id="ARBA00022989"/>
    </source>
</evidence>
<dbReference type="GO" id="GO:0007166">
    <property type="term" value="P:cell surface receptor signaling pathway"/>
    <property type="evidence" value="ECO:0007669"/>
    <property type="project" value="InterPro"/>
</dbReference>
<dbReference type="SUPFAM" id="SSF81321">
    <property type="entry name" value="Family A G protein-coupled receptor-like"/>
    <property type="match status" value="1"/>
</dbReference>
<keyword evidence="3 9" id="KW-0812">Transmembrane</keyword>
<dbReference type="InterPro" id="IPR057244">
    <property type="entry name" value="GAIN_B"/>
</dbReference>
<dbReference type="CDD" id="cd15440">
    <property type="entry name" value="7tmB2_latrophilin-like_invertebrate"/>
    <property type="match status" value="1"/>
</dbReference>
<accession>A0AA88XSC7</accession>
<dbReference type="PANTHER" id="PTHR12011:SF471">
    <property type="entry name" value="G-PROTEIN COUPLED RECEPTORS FAMILY 2 PROFILE 2 DOMAIN-CONTAINING PROTEIN"/>
    <property type="match status" value="1"/>
</dbReference>
<dbReference type="Gene3D" id="1.20.1070.10">
    <property type="entry name" value="Rhodopsin 7-helix transmembrane proteins"/>
    <property type="match status" value="1"/>
</dbReference>
<evidence type="ECO:0000256" key="8">
    <source>
        <dbReference type="SAM" id="MobiDB-lite"/>
    </source>
</evidence>
<dbReference type="Gene3D" id="2.60.220.50">
    <property type="match status" value="1"/>
</dbReference>
<evidence type="ECO:0000259" key="10">
    <source>
        <dbReference type="PROSITE" id="PS50221"/>
    </source>
</evidence>
<organism evidence="13 14">
    <name type="scientific">Pinctada imbricata</name>
    <name type="common">Atlantic pearl-oyster</name>
    <name type="synonym">Pinctada martensii</name>
    <dbReference type="NCBI Taxonomy" id="66713"/>
    <lineage>
        <taxon>Eukaryota</taxon>
        <taxon>Metazoa</taxon>
        <taxon>Spiralia</taxon>
        <taxon>Lophotrochozoa</taxon>
        <taxon>Mollusca</taxon>
        <taxon>Bivalvia</taxon>
        <taxon>Autobranchia</taxon>
        <taxon>Pteriomorphia</taxon>
        <taxon>Pterioida</taxon>
        <taxon>Pterioidea</taxon>
        <taxon>Pteriidae</taxon>
        <taxon>Pinctada</taxon>
    </lineage>
</organism>
<dbReference type="Pfam" id="PF02140">
    <property type="entry name" value="SUEL_Lectin"/>
    <property type="match status" value="1"/>
</dbReference>
<name>A0AA88XSC7_PINIB</name>
<keyword evidence="6 9" id="KW-0472">Membrane</keyword>
<dbReference type="PROSITE" id="PS50228">
    <property type="entry name" value="SUEL_LECTIN"/>
    <property type="match status" value="1"/>
</dbReference>
<comment type="subcellular location">
    <subcellularLocation>
        <location evidence="1">Cell membrane</location>
        <topology evidence="1">Multi-pass membrane protein</topology>
    </subcellularLocation>
</comment>
<evidence type="ECO:0008006" key="15">
    <source>
        <dbReference type="Google" id="ProtNLM"/>
    </source>
</evidence>
<evidence type="ECO:0000256" key="1">
    <source>
        <dbReference type="ARBA" id="ARBA00004651"/>
    </source>
</evidence>
<feature type="compositionally biased region" description="Low complexity" evidence="8">
    <location>
        <begin position="130"/>
        <end position="140"/>
    </location>
</feature>
<evidence type="ECO:0000313" key="13">
    <source>
        <dbReference type="EMBL" id="KAK3090794.1"/>
    </source>
</evidence>
<keyword evidence="2" id="KW-1003">Cell membrane</keyword>
<comment type="caution">
    <text evidence="13">The sequence shown here is derived from an EMBL/GenBank/DDBJ whole genome shotgun (WGS) entry which is preliminary data.</text>
</comment>
<gene>
    <name evidence="13" type="ORF">FSP39_014692</name>
</gene>
<evidence type="ECO:0000259" key="11">
    <source>
        <dbReference type="PROSITE" id="PS50228"/>
    </source>
</evidence>
<protein>
    <recommendedName>
        <fullName evidence="15">Latrophilin-3</fullName>
    </recommendedName>
</protein>
<dbReference type="Gene3D" id="1.25.40.610">
    <property type="match status" value="1"/>
</dbReference>
<dbReference type="InterPro" id="IPR000203">
    <property type="entry name" value="GPS"/>
</dbReference>
<dbReference type="PRINTS" id="PR00249">
    <property type="entry name" value="GPCRSECRETIN"/>
</dbReference>
<dbReference type="PROSITE" id="PS50221">
    <property type="entry name" value="GAIN_B"/>
    <property type="match status" value="1"/>
</dbReference>
<sequence>MPTEELRAYACEDTTLFLRCEENSVIRISRAVYGRFSFDFCNEQAKVSGWDVQCMALNSTKVVGERCDGHTECKVLASNKVFGDPCVNTPKYLQGVYCCEKQPEPETDAPTTSSTTTTTTATTTFTSTTKTATSIPTTGTPDPPTLEPTTKSPPVWTEAPDRFCPRVEQKGVWWPKLGLGKKCPVHVKTTSMIEETADVTESVKQLSEQTASQTLGAGDLKKTTKTIFPKLNRVLKSQLNASRPTRRKEIIKSFSKEMVTTGSNLLSNKQKESWKELPSAERSQIATSITVNMEETGFEIAANLAVNESVISEGENILLEVSVVGVEGESKAEVKLPSRPARGWDGQHEKVSIPIQSLHSQATKGQVKIVFLVYQNLEEWMDPESEDDIENTEDEETYAPIGYDVGDMPDTITMEPRKKREQYINTNIFSASINSRQEKVELIKPFTFTLKHKQTPEESEKPACAFWDIDKSGSSGTWSSRGCSVIETSDISTTCQCNHFTNFAVLMDVQGTKLTMEHEIALMTITYVGCVISIVCLFCSLFTFSFFKNLQCDRNTIHKNLVLCLMLAEIVFIVGITLTQNKIVCGVIAGLLHFLFLASFSWMCLEGVQLYVMLIEVFEAERSRRLWYYIVGYGAPLIIVGVSAGVKHEGYGTDKYCWLSTQDGFIWSFVGPVIVVLFINVIMLSIAVYMMCKHAHTLASSLRTKEKSRLQKVNGEPYSGSSSGSTSYIVDNKKRSLPEMPAWIKGAAVLVVLLGLTWSFGFMYVSESSIVMAYVFTILNTLQGLFIFVFHCLMNEKVKKEYKKLAYRSTWLPGCLRNICVGYSGSMSHSPHNSSSSGGHLLKFWSGRRRRSSSSTLEKGHKGKYRKSDPRSDSEFFTSTGKDTNSVFTRNGSARTSKQNGQLTDQVPHIYHEIDGMAGDLSVMDCSVIDTEYVSEYCQNQMQVSMEKRRYSSGSEDANDSADDAVENKNRLSVLSDDSAIKNISDFASSEADAGDLSYSEISDDDSGEVMKALSASETELLVPRSDSERNLLNNIQQVKLNIDDEGKKLYPGSINEIYMYKLSSGEDLNHSTPCLKFKSGNTEPPLANDANDSHDPLLSSLPQLRIIEDEDFDQSQNFSHSMDLRPVTSSIKKKKNRLSSDGQTKVNPHQYDLDYSEC</sequence>
<dbReference type="InterPro" id="IPR017981">
    <property type="entry name" value="GPCR_2-like_7TM"/>
</dbReference>
<feature type="transmembrane region" description="Helical" evidence="9">
    <location>
        <begin position="559"/>
        <end position="579"/>
    </location>
</feature>
<feature type="compositionally biased region" description="Polar residues" evidence="8">
    <location>
        <begin position="875"/>
        <end position="904"/>
    </location>
</feature>
<feature type="region of interest" description="Disordered" evidence="8">
    <location>
        <begin position="130"/>
        <end position="157"/>
    </location>
</feature>
<dbReference type="Gene3D" id="2.60.120.740">
    <property type="match status" value="1"/>
</dbReference>
<feature type="domain" description="SUEL-type lectin" evidence="11">
    <location>
        <begin position="10"/>
        <end position="100"/>
    </location>
</feature>
<dbReference type="AlphaFoldDB" id="A0AA88XSC7"/>
<feature type="transmembrane region" description="Helical" evidence="9">
    <location>
        <begin position="666"/>
        <end position="692"/>
    </location>
</feature>
<dbReference type="GO" id="GO:0004930">
    <property type="term" value="F:G protein-coupled receptor activity"/>
    <property type="evidence" value="ECO:0007669"/>
    <property type="project" value="InterPro"/>
</dbReference>
<feature type="region of interest" description="Disordered" evidence="8">
    <location>
        <begin position="1118"/>
        <end position="1159"/>
    </location>
</feature>
<dbReference type="Proteomes" id="UP001186944">
    <property type="component" value="Unassembled WGS sequence"/>
</dbReference>
<dbReference type="EMBL" id="VSWD01000010">
    <property type="protein sequence ID" value="KAK3090794.1"/>
    <property type="molecule type" value="Genomic_DNA"/>
</dbReference>
<reference evidence="13" key="1">
    <citation type="submission" date="2019-08" db="EMBL/GenBank/DDBJ databases">
        <title>The improved chromosome-level genome for the pearl oyster Pinctada fucata martensii using PacBio sequencing and Hi-C.</title>
        <authorList>
            <person name="Zheng Z."/>
        </authorList>
    </citation>
    <scope>NUCLEOTIDE SEQUENCE</scope>
    <source>
        <strain evidence="13">ZZ-2019</strain>
        <tissue evidence="13">Adductor muscle</tissue>
    </source>
</reference>
<keyword evidence="14" id="KW-1185">Reference proteome</keyword>
<keyword evidence="7" id="KW-1015">Disulfide bond</keyword>
<feature type="transmembrane region" description="Helical" evidence="9">
    <location>
        <begin position="591"/>
        <end position="614"/>
    </location>
</feature>
<feature type="domain" description="GAIN-B" evidence="10">
    <location>
        <begin position="307"/>
        <end position="513"/>
    </location>
</feature>
<feature type="transmembrane region" description="Helical" evidence="9">
    <location>
        <begin position="626"/>
        <end position="646"/>
    </location>
</feature>
<dbReference type="GO" id="GO:0030246">
    <property type="term" value="F:carbohydrate binding"/>
    <property type="evidence" value="ECO:0007669"/>
    <property type="project" value="InterPro"/>
</dbReference>
<dbReference type="InterPro" id="IPR000922">
    <property type="entry name" value="Lectin_gal-bd_dom"/>
</dbReference>
<feature type="transmembrane region" description="Helical" evidence="9">
    <location>
        <begin position="742"/>
        <end position="765"/>
    </location>
</feature>
<dbReference type="InterPro" id="IPR032471">
    <property type="entry name" value="AGRL2-4_GAIN_subdom_A"/>
</dbReference>
<evidence type="ECO:0000256" key="3">
    <source>
        <dbReference type="ARBA" id="ARBA00022692"/>
    </source>
</evidence>
<dbReference type="PROSITE" id="PS00650">
    <property type="entry name" value="G_PROTEIN_RECEP_F2_2"/>
    <property type="match status" value="1"/>
</dbReference>
<dbReference type="SMART" id="SM00303">
    <property type="entry name" value="GPS"/>
    <property type="match status" value="1"/>
</dbReference>
<feature type="transmembrane region" description="Helical" evidence="9">
    <location>
        <begin position="771"/>
        <end position="794"/>
    </location>
</feature>
<dbReference type="Pfam" id="PF00002">
    <property type="entry name" value="7tm_2"/>
    <property type="match status" value="1"/>
</dbReference>
<feature type="domain" description="G-protein coupled receptors family 2 profile 2" evidence="12">
    <location>
        <begin position="522"/>
        <end position="795"/>
    </location>
</feature>
<evidence type="ECO:0000259" key="12">
    <source>
        <dbReference type="PROSITE" id="PS50261"/>
    </source>
</evidence>
<dbReference type="PROSITE" id="PS50261">
    <property type="entry name" value="G_PROTEIN_RECEP_F2_4"/>
    <property type="match status" value="1"/>
</dbReference>
<evidence type="ECO:0000256" key="7">
    <source>
        <dbReference type="ARBA" id="ARBA00023157"/>
    </source>
</evidence>
<dbReference type="InterPro" id="IPR046338">
    <property type="entry name" value="GAIN_dom_sf"/>
</dbReference>
<evidence type="ECO:0000256" key="4">
    <source>
        <dbReference type="ARBA" id="ARBA00022729"/>
    </source>
</evidence>
<evidence type="ECO:0000256" key="2">
    <source>
        <dbReference type="ARBA" id="ARBA00022475"/>
    </source>
</evidence>
<evidence type="ECO:0000256" key="9">
    <source>
        <dbReference type="SAM" id="Phobius"/>
    </source>
</evidence>
<dbReference type="Pfam" id="PF16489">
    <property type="entry name" value="GAIN"/>
    <property type="match status" value="1"/>
</dbReference>